<dbReference type="Proteomes" id="UP001620295">
    <property type="component" value="Unassembled WGS sequence"/>
</dbReference>
<sequence>MNSIMERWVQTCRRELLDRTLIWSHRHLLHALREFEHFYNGHRPHQGIANARPLHPLPAPIDDPDTLARLDIRRRDRLGGLLHEYQHAA</sequence>
<dbReference type="InterPro" id="IPR012337">
    <property type="entry name" value="RNaseH-like_sf"/>
</dbReference>
<evidence type="ECO:0000313" key="2">
    <source>
        <dbReference type="EMBL" id="MFK4272219.1"/>
    </source>
</evidence>
<keyword evidence="3" id="KW-1185">Reference proteome</keyword>
<reference evidence="2 3" key="1">
    <citation type="submission" date="2024-11" db="EMBL/GenBank/DDBJ databases">
        <title>The Natural Products Discovery Center: Release of the First 8490 Sequenced Strains for Exploring Actinobacteria Biosynthetic Diversity.</title>
        <authorList>
            <person name="Kalkreuter E."/>
            <person name="Kautsar S.A."/>
            <person name="Yang D."/>
            <person name="Bader C.D."/>
            <person name="Teijaro C.N."/>
            <person name="Fluegel L."/>
            <person name="Davis C.M."/>
            <person name="Simpson J.R."/>
            <person name="Lauterbach L."/>
            <person name="Steele A.D."/>
            <person name="Gui C."/>
            <person name="Meng S."/>
            <person name="Li G."/>
            <person name="Viehrig K."/>
            <person name="Ye F."/>
            <person name="Su P."/>
            <person name="Kiefer A.F."/>
            <person name="Nichols A."/>
            <person name="Cepeda A.J."/>
            <person name="Yan W."/>
            <person name="Fan B."/>
            <person name="Jiang Y."/>
            <person name="Adhikari A."/>
            <person name="Zheng C.-J."/>
            <person name="Schuster L."/>
            <person name="Cowan T.M."/>
            <person name="Smanski M.J."/>
            <person name="Chevrette M.G."/>
            <person name="De Carvalho L.P.S."/>
            <person name="Shen B."/>
        </authorList>
    </citation>
    <scope>NUCLEOTIDE SEQUENCE [LARGE SCALE GENOMIC DNA]</scope>
    <source>
        <strain evidence="2 3">NPDC020863</strain>
    </source>
</reference>
<feature type="domain" description="Integrase catalytic" evidence="1">
    <location>
        <begin position="2"/>
        <end position="53"/>
    </location>
</feature>
<proteinExistence type="predicted"/>
<dbReference type="InterPro" id="IPR001584">
    <property type="entry name" value="Integrase_cat-core"/>
</dbReference>
<dbReference type="RefSeq" id="WP_404748667.1">
    <property type="nucleotide sequence ID" value="NZ_JBJDQH010000024.1"/>
</dbReference>
<gene>
    <name evidence="2" type="ORF">ACI2L5_46155</name>
</gene>
<dbReference type="SUPFAM" id="SSF53098">
    <property type="entry name" value="Ribonuclease H-like"/>
    <property type="match status" value="1"/>
</dbReference>
<evidence type="ECO:0000313" key="3">
    <source>
        <dbReference type="Proteomes" id="UP001620295"/>
    </source>
</evidence>
<dbReference type="Pfam" id="PF13683">
    <property type="entry name" value="rve_3"/>
    <property type="match status" value="1"/>
</dbReference>
<evidence type="ECO:0000259" key="1">
    <source>
        <dbReference type="Pfam" id="PF13683"/>
    </source>
</evidence>
<dbReference type="EMBL" id="JBJDQH010000024">
    <property type="protein sequence ID" value="MFK4272219.1"/>
    <property type="molecule type" value="Genomic_DNA"/>
</dbReference>
<name>A0ABW8M222_9ACTN</name>
<organism evidence="2 3">
    <name type="scientific">Streptomyces milbemycinicus</name>
    <dbReference type="NCBI Taxonomy" id="476552"/>
    <lineage>
        <taxon>Bacteria</taxon>
        <taxon>Bacillati</taxon>
        <taxon>Actinomycetota</taxon>
        <taxon>Actinomycetes</taxon>
        <taxon>Kitasatosporales</taxon>
        <taxon>Streptomycetaceae</taxon>
        <taxon>Streptomyces</taxon>
    </lineage>
</organism>
<accession>A0ABW8M222</accession>
<protein>
    <submittedName>
        <fullName evidence="2">Integrase core domain-containing protein</fullName>
    </submittedName>
</protein>
<comment type="caution">
    <text evidence="2">The sequence shown here is derived from an EMBL/GenBank/DDBJ whole genome shotgun (WGS) entry which is preliminary data.</text>
</comment>